<dbReference type="PANTHER" id="PTHR45626:SF30">
    <property type="entry name" value="HELICASE ATP-BINDING DOMAIN-CONTAINING PROTEIN"/>
    <property type="match status" value="1"/>
</dbReference>
<dbReference type="GO" id="GO:0016787">
    <property type="term" value="F:hydrolase activity"/>
    <property type="evidence" value="ECO:0007669"/>
    <property type="project" value="UniProtKB-KW"/>
</dbReference>
<dbReference type="AlphaFoldDB" id="A0A9J5Z5T7"/>
<keyword evidence="6" id="KW-1185">Reference proteome</keyword>
<feature type="domain" description="SNF2 N-terminal" evidence="4">
    <location>
        <begin position="9"/>
        <end position="59"/>
    </location>
</feature>
<gene>
    <name evidence="5" type="ORF">H5410_028320</name>
</gene>
<dbReference type="InterPro" id="IPR050628">
    <property type="entry name" value="SNF2_RAD54_helicase_TF"/>
</dbReference>
<dbReference type="EMBL" id="JACXVP010000005">
    <property type="protein sequence ID" value="KAG5606828.1"/>
    <property type="molecule type" value="Genomic_DNA"/>
</dbReference>
<evidence type="ECO:0000313" key="6">
    <source>
        <dbReference type="Proteomes" id="UP000824120"/>
    </source>
</evidence>
<dbReference type="GO" id="GO:0005634">
    <property type="term" value="C:nucleus"/>
    <property type="evidence" value="ECO:0007669"/>
    <property type="project" value="TreeGrafter"/>
</dbReference>
<accession>A0A9J5Z5T7</accession>
<dbReference type="OrthoDB" id="448448at2759"/>
<sequence>MDCTFVALAHCVKDIHINTTRAILVLESSYKWALSVTPLQNCVGKLYSLVDFLQIIPYSYYFCEECDWRALDNSSFECPNFHHKSIRHFCWWNKYIASPIQFQGNHGFGRDAMILLKHNLKP</sequence>
<dbReference type="InterPro" id="IPR038718">
    <property type="entry name" value="SNF2-like_sf"/>
</dbReference>
<evidence type="ECO:0000259" key="4">
    <source>
        <dbReference type="Pfam" id="PF00176"/>
    </source>
</evidence>
<organism evidence="5 6">
    <name type="scientific">Solanum commersonii</name>
    <name type="common">Commerson's wild potato</name>
    <name type="synonym">Commerson's nightshade</name>
    <dbReference type="NCBI Taxonomy" id="4109"/>
    <lineage>
        <taxon>Eukaryota</taxon>
        <taxon>Viridiplantae</taxon>
        <taxon>Streptophyta</taxon>
        <taxon>Embryophyta</taxon>
        <taxon>Tracheophyta</taxon>
        <taxon>Spermatophyta</taxon>
        <taxon>Magnoliopsida</taxon>
        <taxon>eudicotyledons</taxon>
        <taxon>Gunneridae</taxon>
        <taxon>Pentapetalae</taxon>
        <taxon>asterids</taxon>
        <taxon>lamiids</taxon>
        <taxon>Solanales</taxon>
        <taxon>Solanaceae</taxon>
        <taxon>Solanoideae</taxon>
        <taxon>Solaneae</taxon>
        <taxon>Solanum</taxon>
    </lineage>
</organism>
<evidence type="ECO:0000256" key="1">
    <source>
        <dbReference type="ARBA" id="ARBA00022741"/>
    </source>
</evidence>
<evidence type="ECO:0000256" key="2">
    <source>
        <dbReference type="ARBA" id="ARBA00022801"/>
    </source>
</evidence>
<dbReference type="Gene3D" id="3.40.50.10810">
    <property type="entry name" value="Tandem AAA-ATPase domain"/>
    <property type="match status" value="1"/>
</dbReference>
<keyword evidence="1" id="KW-0547">Nucleotide-binding</keyword>
<dbReference type="GO" id="GO:0006289">
    <property type="term" value="P:nucleotide-excision repair"/>
    <property type="evidence" value="ECO:0007669"/>
    <property type="project" value="TreeGrafter"/>
</dbReference>
<dbReference type="InterPro" id="IPR000330">
    <property type="entry name" value="SNF2_N"/>
</dbReference>
<keyword evidence="3" id="KW-0067">ATP-binding</keyword>
<evidence type="ECO:0000313" key="5">
    <source>
        <dbReference type="EMBL" id="KAG5606828.1"/>
    </source>
</evidence>
<comment type="caution">
    <text evidence="5">The sequence shown here is derived from an EMBL/GenBank/DDBJ whole genome shotgun (WGS) entry which is preliminary data.</text>
</comment>
<evidence type="ECO:0000256" key="3">
    <source>
        <dbReference type="ARBA" id="ARBA00022840"/>
    </source>
</evidence>
<dbReference type="Pfam" id="PF00176">
    <property type="entry name" value="SNF2-rel_dom"/>
    <property type="match status" value="1"/>
</dbReference>
<protein>
    <recommendedName>
        <fullName evidence="4">SNF2 N-terminal domain-containing protein</fullName>
    </recommendedName>
</protein>
<reference evidence="5 6" key="1">
    <citation type="submission" date="2020-09" db="EMBL/GenBank/DDBJ databases">
        <title>De no assembly of potato wild relative species, Solanum commersonii.</title>
        <authorList>
            <person name="Cho K."/>
        </authorList>
    </citation>
    <scope>NUCLEOTIDE SEQUENCE [LARGE SCALE GENOMIC DNA]</scope>
    <source>
        <strain evidence="5">LZ3.2</strain>
        <tissue evidence="5">Leaf</tissue>
    </source>
</reference>
<dbReference type="Proteomes" id="UP000824120">
    <property type="component" value="Chromosome 5"/>
</dbReference>
<keyword evidence="2" id="KW-0378">Hydrolase</keyword>
<proteinExistence type="predicted"/>
<dbReference type="GO" id="GO:0008094">
    <property type="term" value="F:ATP-dependent activity, acting on DNA"/>
    <property type="evidence" value="ECO:0007669"/>
    <property type="project" value="TreeGrafter"/>
</dbReference>
<dbReference type="PANTHER" id="PTHR45626">
    <property type="entry name" value="TRANSCRIPTION TERMINATION FACTOR 2-RELATED"/>
    <property type="match status" value="1"/>
</dbReference>
<name>A0A9J5Z5T7_SOLCO</name>
<dbReference type="GO" id="GO:0005524">
    <property type="term" value="F:ATP binding"/>
    <property type="evidence" value="ECO:0007669"/>
    <property type="project" value="UniProtKB-KW"/>
</dbReference>